<dbReference type="GO" id="GO:0008757">
    <property type="term" value="F:S-adenosylmethionine-dependent methyltransferase activity"/>
    <property type="evidence" value="ECO:0007669"/>
    <property type="project" value="InterPro"/>
</dbReference>
<name>A0A1X9NA13_9GAMM</name>
<dbReference type="GO" id="GO:0032259">
    <property type="term" value="P:methylation"/>
    <property type="evidence" value="ECO:0007669"/>
    <property type="project" value="UniProtKB-KW"/>
</dbReference>
<dbReference type="PANTHER" id="PTHR43861">
    <property type="entry name" value="TRANS-ACONITATE 2-METHYLTRANSFERASE-RELATED"/>
    <property type="match status" value="1"/>
</dbReference>
<dbReference type="EMBL" id="CP019343">
    <property type="protein sequence ID" value="ARN74890.1"/>
    <property type="molecule type" value="Genomic_DNA"/>
</dbReference>
<dbReference type="KEGG" id="osg:BST96_12655"/>
<dbReference type="STRING" id="716816.BST96_12655"/>
<dbReference type="RefSeq" id="WP_085759057.1">
    <property type="nucleotide sequence ID" value="NZ_CP019343.1"/>
</dbReference>
<dbReference type="InterPro" id="IPR029063">
    <property type="entry name" value="SAM-dependent_MTases_sf"/>
</dbReference>
<dbReference type="Pfam" id="PF08241">
    <property type="entry name" value="Methyltransf_11"/>
    <property type="match status" value="1"/>
</dbReference>
<evidence type="ECO:0000313" key="2">
    <source>
        <dbReference type="EMBL" id="ARN74890.1"/>
    </source>
</evidence>
<sequence length="194" mass="21818">MTDTNKYYEDHAEEFYQSTVEVDMSPIYQRFLPLIPEGGAILDAGCGSGRDSLYFKTNGYEVTAMDASEALCKLSGELLVQDVHCMGFEDMAWEDSFDGVWACASLLHVSRDNLPSIMNKFSRSLKAGGVLYASFKYGDTEREQGGRAFTDMNEELFDQLLKSTPSLELIESWVTVDRRVDRDESWLNVVVANS</sequence>
<keyword evidence="3" id="KW-1185">Reference proteome</keyword>
<feature type="domain" description="Methyltransferase type 11" evidence="1">
    <location>
        <begin position="42"/>
        <end position="132"/>
    </location>
</feature>
<evidence type="ECO:0000259" key="1">
    <source>
        <dbReference type="Pfam" id="PF08241"/>
    </source>
</evidence>
<dbReference type="SUPFAM" id="SSF53335">
    <property type="entry name" value="S-adenosyl-L-methionine-dependent methyltransferases"/>
    <property type="match status" value="1"/>
</dbReference>
<dbReference type="Proteomes" id="UP000193450">
    <property type="component" value="Chromosome"/>
</dbReference>
<dbReference type="InterPro" id="IPR013216">
    <property type="entry name" value="Methyltransf_11"/>
</dbReference>
<proteinExistence type="predicted"/>
<dbReference type="PANTHER" id="PTHR43861:SF1">
    <property type="entry name" value="TRANS-ACONITATE 2-METHYLTRANSFERASE"/>
    <property type="match status" value="1"/>
</dbReference>
<keyword evidence="2" id="KW-0489">Methyltransferase</keyword>
<organism evidence="2 3">
    <name type="scientific">Oceanicoccus sagamiensis</name>
    <dbReference type="NCBI Taxonomy" id="716816"/>
    <lineage>
        <taxon>Bacteria</taxon>
        <taxon>Pseudomonadati</taxon>
        <taxon>Pseudomonadota</taxon>
        <taxon>Gammaproteobacteria</taxon>
        <taxon>Cellvibrionales</taxon>
        <taxon>Spongiibacteraceae</taxon>
        <taxon>Oceanicoccus</taxon>
    </lineage>
</organism>
<dbReference type="OrthoDB" id="9804312at2"/>
<accession>A0A1X9NA13</accession>
<dbReference type="AlphaFoldDB" id="A0A1X9NA13"/>
<reference evidence="2 3" key="1">
    <citation type="submission" date="2016-11" db="EMBL/GenBank/DDBJ databases">
        <title>Trade-off between light-utilization and light-protection in marine flavobacteria.</title>
        <authorList>
            <person name="Kumagai Y."/>
        </authorList>
    </citation>
    <scope>NUCLEOTIDE SEQUENCE [LARGE SCALE GENOMIC DNA]</scope>
    <source>
        <strain evidence="2 3">NBRC 107125</strain>
    </source>
</reference>
<keyword evidence="2" id="KW-0808">Transferase</keyword>
<evidence type="ECO:0000313" key="3">
    <source>
        <dbReference type="Proteomes" id="UP000193450"/>
    </source>
</evidence>
<protein>
    <submittedName>
        <fullName evidence="2">SAM-dependent methyltransferase</fullName>
    </submittedName>
</protein>
<gene>
    <name evidence="2" type="ORF">BST96_12655</name>
</gene>
<dbReference type="Gene3D" id="3.40.50.150">
    <property type="entry name" value="Vaccinia Virus protein VP39"/>
    <property type="match status" value="1"/>
</dbReference>
<dbReference type="CDD" id="cd02440">
    <property type="entry name" value="AdoMet_MTases"/>
    <property type="match status" value="1"/>
</dbReference>